<protein>
    <submittedName>
        <fullName evidence="7">Polysaccharide biosynthesis protein</fullName>
    </submittedName>
</protein>
<dbReference type="Proteomes" id="UP000251213">
    <property type="component" value="Unassembled WGS sequence"/>
</dbReference>
<dbReference type="PANTHER" id="PTHR30250">
    <property type="entry name" value="PST FAMILY PREDICTED COLANIC ACID TRANSPORTER"/>
    <property type="match status" value="1"/>
</dbReference>
<dbReference type="RefSeq" id="WP_113659487.1">
    <property type="nucleotide sequence ID" value="NZ_KZ845669.1"/>
</dbReference>
<dbReference type="OrthoDB" id="9775950at2"/>
<reference evidence="7 8" key="1">
    <citation type="submission" date="2018-06" db="EMBL/GenBank/DDBJ databases">
        <title>Thermoflavimicrobium daqus sp. nov., a thermophilic microbe isolated from Moutai-flavour Daqu.</title>
        <authorList>
            <person name="Wang X."/>
            <person name="Zhou H."/>
        </authorList>
    </citation>
    <scope>NUCLEOTIDE SEQUENCE [LARGE SCALE GENOMIC DNA]</scope>
    <source>
        <strain evidence="7 8">FBKL4.011</strain>
    </source>
</reference>
<dbReference type="AlphaFoldDB" id="A0A364K2W7"/>
<feature type="transmembrane region" description="Helical" evidence="6">
    <location>
        <begin position="164"/>
        <end position="183"/>
    </location>
</feature>
<organism evidence="7 8">
    <name type="scientific">Thermoflavimicrobium daqui</name>
    <dbReference type="NCBI Taxonomy" id="2137476"/>
    <lineage>
        <taxon>Bacteria</taxon>
        <taxon>Bacillati</taxon>
        <taxon>Bacillota</taxon>
        <taxon>Bacilli</taxon>
        <taxon>Bacillales</taxon>
        <taxon>Thermoactinomycetaceae</taxon>
        <taxon>Thermoflavimicrobium</taxon>
    </lineage>
</organism>
<evidence type="ECO:0000256" key="3">
    <source>
        <dbReference type="ARBA" id="ARBA00022692"/>
    </source>
</evidence>
<feature type="transmembrane region" description="Helical" evidence="6">
    <location>
        <begin position="285"/>
        <end position="305"/>
    </location>
</feature>
<evidence type="ECO:0000313" key="7">
    <source>
        <dbReference type="EMBL" id="RAL23180.1"/>
    </source>
</evidence>
<reference evidence="7 8" key="2">
    <citation type="submission" date="2018-06" db="EMBL/GenBank/DDBJ databases">
        <authorList>
            <person name="Zhirakovskaya E."/>
        </authorList>
    </citation>
    <scope>NUCLEOTIDE SEQUENCE [LARGE SCALE GENOMIC DNA]</scope>
    <source>
        <strain evidence="7 8">FBKL4.011</strain>
    </source>
</reference>
<feature type="transmembrane region" description="Helical" evidence="6">
    <location>
        <begin position="84"/>
        <end position="106"/>
    </location>
</feature>
<dbReference type="PIRSF" id="PIRSF038958">
    <property type="entry name" value="PG_synth_SpoVB"/>
    <property type="match status" value="1"/>
</dbReference>
<feature type="transmembrane region" description="Helical" evidence="6">
    <location>
        <begin position="47"/>
        <end position="64"/>
    </location>
</feature>
<feature type="transmembrane region" description="Helical" evidence="6">
    <location>
        <begin position="415"/>
        <end position="434"/>
    </location>
</feature>
<feature type="transmembrane region" description="Helical" evidence="6">
    <location>
        <begin position="234"/>
        <end position="254"/>
    </location>
</feature>
<keyword evidence="4 6" id="KW-1133">Transmembrane helix</keyword>
<feature type="transmembrane region" description="Helical" evidence="6">
    <location>
        <begin position="189"/>
        <end position="208"/>
    </location>
</feature>
<dbReference type="InterPro" id="IPR002797">
    <property type="entry name" value="Polysacc_synth"/>
</dbReference>
<accession>A0A364K2W7</accession>
<feature type="transmembrane region" description="Helical" evidence="6">
    <location>
        <begin position="477"/>
        <end position="501"/>
    </location>
</feature>
<dbReference type="Pfam" id="PF01943">
    <property type="entry name" value="Polysacc_synt"/>
    <property type="match status" value="1"/>
</dbReference>
<name>A0A364K2W7_9BACL</name>
<proteinExistence type="predicted"/>
<dbReference type="InterPro" id="IPR050833">
    <property type="entry name" value="Poly_Biosynth_Transport"/>
</dbReference>
<feature type="transmembrane region" description="Helical" evidence="6">
    <location>
        <begin position="126"/>
        <end position="143"/>
    </location>
</feature>
<dbReference type="EMBL" id="QJKK01000007">
    <property type="protein sequence ID" value="RAL23180.1"/>
    <property type="molecule type" value="Genomic_DNA"/>
</dbReference>
<feature type="transmembrane region" description="Helical" evidence="6">
    <location>
        <begin position="385"/>
        <end position="409"/>
    </location>
</feature>
<evidence type="ECO:0000313" key="8">
    <source>
        <dbReference type="Proteomes" id="UP000251213"/>
    </source>
</evidence>
<sequence length="533" mass="58627">MKQSFMKGAAILGFATLFCKILGAIYRVPYQNITGNEGMFVYQQVYPLYSTLLAMATAGFPVAISKLVSERVAAGDHQGAKRVFHVSLVILILIGIIFFSVLFFSANQLAEWMGNRELLTLPIQSVSFALLIVPIVAAIRGFFQGQQNMFPTAISQTIEQFIRVCTIIFLSWYFIEFGFGIVYAGAGAVFGAVTGAIASVVFLFAFLYKKGKYKVKEEESNTSPETIQKIIKQVLLLSLPICLGALVIPLFSLVDSFTVANLLTRQFGMDEAITLKGVFDRGQPLIQFASFFATAISLSIVPAIAEARALKNDQEACERAKLAIRMTWLTGLPAAIGLSIIAMPTNVMLFKDQQGSVALSILAFTALFLTLNLTSTGILQGYGKVYLPVIYLFIGVGIKLIANLIFIPLFDIRGAAMATVISYGISTFLNFLALRKIGVTLRASGFLKKLGMAVIWMSMTTFGAMYLSFWITSGLTLRLSMTLTALFAVMVGFLSFVWAIFRFQVLTVSDLEKIPKLKKKIAPILHKWRLLRS</sequence>
<feature type="transmembrane region" description="Helical" evidence="6">
    <location>
        <begin position="446"/>
        <end position="471"/>
    </location>
</feature>
<comment type="subcellular location">
    <subcellularLocation>
        <location evidence="1">Cell membrane</location>
        <topology evidence="1">Multi-pass membrane protein</topology>
    </subcellularLocation>
</comment>
<evidence type="ECO:0000256" key="4">
    <source>
        <dbReference type="ARBA" id="ARBA00022989"/>
    </source>
</evidence>
<evidence type="ECO:0000256" key="1">
    <source>
        <dbReference type="ARBA" id="ARBA00004651"/>
    </source>
</evidence>
<feature type="transmembrane region" description="Helical" evidence="6">
    <location>
        <begin position="326"/>
        <end position="343"/>
    </location>
</feature>
<keyword evidence="3 6" id="KW-0812">Transmembrane</keyword>
<evidence type="ECO:0000256" key="6">
    <source>
        <dbReference type="SAM" id="Phobius"/>
    </source>
</evidence>
<keyword evidence="5 6" id="KW-0472">Membrane</keyword>
<gene>
    <name evidence="7" type="ORF">DL897_12490</name>
</gene>
<dbReference type="InterPro" id="IPR024923">
    <property type="entry name" value="PG_synth_SpoVB"/>
</dbReference>
<dbReference type="CDD" id="cd13124">
    <property type="entry name" value="MATE_SpoVB_like"/>
    <property type="match status" value="1"/>
</dbReference>
<dbReference type="GO" id="GO:0005886">
    <property type="term" value="C:plasma membrane"/>
    <property type="evidence" value="ECO:0007669"/>
    <property type="project" value="UniProtKB-SubCell"/>
</dbReference>
<keyword evidence="2" id="KW-1003">Cell membrane</keyword>
<dbReference type="PANTHER" id="PTHR30250:SF29">
    <property type="entry name" value="POLYSACCHARIDE BIOSYNTHESIS PROTEIN C-TERMINAL DOMAIN-CONTAINING PROTEIN"/>
    <property type="match status" value="1"/>
</dbReference>
<evidence type="ECO:0000256" key="2">
    <source>
        <dbReference type="ARBA" id="ARBA00022475"/>
    </source>
</evidence>
<feature type="transmembrane region" description="Helical" evidence="6">
    <location>
        <begin position="355"/>
        <end position="373"/>
    </location>
</feature>
<comment type="caution">
    <text evidence="7">The sequence shown here is derived from an EMBL/GenBank/DDBJ whole genome shotgun (WGS) entry which is preliminary data.</text>
</comment>
<keyword evidence="8" id="KW-1185">Reference proteome</keyword>
<evidence type="ECO:0000256" key="5">
    <source>
        <dbReference type="ARBA" id="ARBA00023136"/>
    </source>
</evidence>